<protein>
    <submittedName>
        <fullName evidence="9">FtsX-like permease family protein</fullName>
    </submittedName>
</protein>
<feature type="transmembrane region" description="Helical" evidence="7">
    <location>
        <begin position="426"/>
        <end position="451"/>
    </location>
</feature>
<proteinExistence type="inferred from homology"/>
<evidence type="ECO:0000256" key="1">
    <source>
        <dbReference type="ARBA" id="ARBA00004651"/>
    </source>
</evidence>
<evidence type="ECO:0000256" key="2">
    <source>
        <dbReference type="ARBA" id="ARBA00022475"/>
    </source>
</evidence>
<evidence type="ECO:0000256" key="3">
    <source>
        <dbReference type="ARBA" id="ARBA00022692"/>
    </source>
</evidence>
<keyword evidence="3 7" id="KW-0812">Transmembrane</keyword>
<feature type="domain" description="ABC3 transporter permease C-terminal" evidence="8">
    <location>
        <begin position="382"/>
        <end position="501"/>
    </location>
</feature>
<feature type="transmembrane region" description="Helical" evidence="7">
    <location>
        <begin position="541"/>
        <end position="560"/>
    </location>
</feature>
<name>A0AAE3IHR8_9FIRM</name>
<evidence type="ECO:0000313" key="10">
    <source>
        <dbReference type="Proteomes" id="UP001208131"/>
    </source>
</evidence>
<dbReference type="GO" id="GO:0022857">
    <property type="term" value="F:transmembrane transporter activity"/>
    <property type="evidence" value="ECO:0007669"/>
    <property type="project" value="TreeGrafter"/>
</dbReference>
<evidence type="ECO:0000256" key="4">
    <source>
        <dbReference type="ARBA" id="ARBA00022989"/>
    </source>
</evidence>
<comment type="similarity">
    <text evidence="6">Belongs to the ABC-4 integral membrane protein family.</text>
</comment>
<feature type="transmembrane region" description="Helical" evidence="7">
    <location>
        <begin position="20"/>
        <end position="41"/>
    </location>
</feature>
<dbReference type="InterPro" id="IPR003838">
    <property type="entry name" value="ABC3_permease_C"/>
</dbReference>
<sequence length="870" mass="97025">MNRVLRKRLGRELNTNFARYLALVLLIVMGMYIIVSVVASADTIIDGTAEHGKQNKVEDGQFGVFIPLTDEQEKEITDKGITLEQHFSIDVTAKDGSKLRVFRKRNDIDLIELDSGRLAEKKGEAVVEKRYSEEHSLSVGDKLTAGGVEFEIVGIGTTPDYDTPFENFSDTAVSSKGFGLLFVSDDQYDYFKNDSDQKAEDLCYAYRLNGKATDDKLKEMIEDFDFDYKKVTDKYYLETIKDVLKQRDDISNGIDKLYDGSQTLKDGVKDLSEGADALYDAMGGLYEGAKALPEGANAITAGVKAAYDGSKDLSDGVRSAYSGAESLANGIDSFKKQADELLDEVFTIDLDNLTMFVKKGDNVRIAGAAGDVVMKKYAGLGVGVILMALLTYVISVFVIHQIQHESSVIGALYALGAKKKDLIRHYVTLPTIVAFVGGIIGAVIGFSPVGIDYQLLDSYAYSSLPDFTPVYPLYLIIYSVVMPPVVSVIVNTLVINKRLSQTALSLIRNEQKTGHYSRVKIKSRNSIRRFQIRQMLREMRTGITVLLSMLFSLFILMLGVDCYYLCENVRKDTINDTKYEYMYTLKYPEESVPEGGEACFVKTLSKEQLGYNLDVTVMGMDSDNKYYDVKTHKGKSFITVSQSVVERYGVAKGDKFILTDNATSMDYAFTVEDICDERGGLMVFMDIDSMRELFGESDTYYNCLLSDKKLDIDEGRLYSTTTKSDIERSAAVFTDLMMSMIVMLIAVAVIIFCSVMFLMLNVTIERASFGISLVKVFGYKTKDVKKLYLNGNAIIITLGALIEIPLSKMFMDKVFPVFIPNVTSGINLAFPWYTYVIIFAGVMATYFIITSILVRKLGKITPAEVLKNRE</sequence>
<keyword evidence="10" id="KW-1185">Reference proteome</keyword>
<organism evidence="9 10">
    <name type="scientific">Hominimerdicola aceti</name>
    <dbReference type="NCBI Taxonomy" id="2981726"/>
    <lineage>
        <taxon>Bacteria</taxon>
        <taxon>Bacillati</taxon>
        <taxon>Bacillota</taxon>
        <taxon>Clostridia</taxon>
        <taxon>Eubacteriales</taxon>
        <taxon>Oscillospiraceae</taxon>
        <taxon>Hominimerdicola</taxon>
    </lineage>
</organism>
<dbReference type="GO" id="GO:0005886">
    <property type="term" value="C:plasma membrane"/>
    <property type="evidence" value="ECO:0007669"/>
    <property type="project" value="UniProtKB-SubCell"/>
</dbReference>
<dbReference type="InterPro" id="IPR023908">
    <property type="entry name" value="xxxLxxG_rpt"/>
</dbReference>
<evidence type="ECO:0000313" key="9">
    <source>
        <dbReference type="EMBL" id="MCU6705351.1"/>
    </source>
</evidence>
<accession>A0AAE3IHR8</accession>
<evidence type="ECO:0000256" key="7">
    <source>
        <dbReference type="SAM" id="Phobius"/>
    </source>
</evidence>
<keyword evidence="4 7" id="KW-1133">Transmembrane helix</keyword>
<dbReference type="Pfam" id="PF02687">
    <property type="entry name" value="FtsX"/>
    <property type="match status" value="1"/>
</dbReference>
<dbReference type="EMBL" id="JAOQJZ010000004">
    <property type="protein sequence ID" value="MCU6705351.1"/>
    <property type="molecule type" value="Genomic_DNA"/>
</dbReference>
<dbReference type="InterPro" id="IPR050250">
    <property type="entry name" value="Macrolide_Exporter_MacB"/>
</dbReference>
<dbReference type="PANTHER" id="PTHR30572">
    <property type="entry name" value="MEMBRANE COMPONENT OF TRANSPORTER-RELATED"/>
    <property type="match status" value="1"/>
</dbReference>
<feature type="transmembrane region" description="Helical" evidence="7">
    <location>
        <begin position="832"/>
        <end position="854"/>
    </location>
</feature>
<dbReference type="RefSeq" id="WP_267300703.1">
    <property type="nucleotide sequence ID" value="NZ_JAOQJZ010000004.1"/>
</dbReference>
<feature type="transmembrane region" description="Helical" evidence="7">
    <location>
        <begin position="377"/>
        <end position="399"/>
    </location>
</feature>
<evidence type="ECO:0000259" key="8">
    <source>
        <dbReference type="Pfam" id="PF02687"/>
    </source>
</evidence>
<evidence type="ECO:0000256" key="6">
    <source>
        <dbReference type="ARBA" id="ARBA00038076"/>
    </source>
</evidence>
<keyword evidence="5 7" id="KW-0472">Membrane</keyword>
<gene>
    <name evidence="9" type="ORF">OCV57_05340</name>
</gene>
<dbReference type="PANTHER" id="PTHR30572:SF4">
    <property type="entry name" value="ABC TRANSPORTER PERMEASE YTRF"/>
    <property type="match status" value="1"/>
</dbReference>
<feature type="transmembrane region" description="Helical" evidence="7">
    <location>
        <begin position="471"/>
        <end position="495"/>
    </location>
</feature>
<comment type="caution">
    <text evidence="9">The sequence shown here is derived from an EMBL/GenBank/DDBJ whole genome shotgun (WGS) entry which is preliminary data.</text>
</comment>
<keyword evidence="2" id="KW-1003">Cell membrane</keyword>
<dbReference type="AlphaFoldDB" id="A0AAE3IHR8"/>
<comment type="subcellular location">
    <subcellularLocation>
        <location evidence="1">Cell membrane</location>
        <topology evidence="1">Multi-pass membrane protein</topology>
    </subcellularLocation>
</comment>
<dbReference type="NCBIfam" id="TIGR03057">
    <property type="entry name" value="xxxLxxG_by_4"/>
    <property type="match status" value="1"/>
</dbReference>
<feature type="transmembrane region" description="Helical" evidence="7">
    <location>
        <begin position="787"/>
        <end position="806"/>
    </location>
</feature>
<reference evidence="9 10" key="1">
    <citation type="journal article" date="2021" name="ISME Commun">
        <title>Automated analysis of genomic sequences facilitates high-throughput and comprehensive description of bacteria.</title>
        <authorList>
            <person name="Hitch T.C.A."/>
        </authorList>
    </citation>
    <scope>NUCLEOTIDE SEQUENCE [LARGE SCALE GENOMIC DNA]</scope>
    <source>
        <strain evidence="9 10">Sanger_31</strain>
    </source>
</reference>
<dbReference type="Proteomes" id="UP001208131">
    <property type="component" value="Unassembled WGS sequence"/>
</dbReference>
<feature type="transmembrane region" description="Helical" evidence="7">
    <location>
        <begin position="736"/>
        <end position="760"/>
    </location>
</feature>
<evidence type="ECO:0000256" key="5">
    <source>
        <dbReference type="ARBA" id="ARBA00023136"/>
    </source>
</evidence>